<protein>
    <recommendedName>
        <fullName evidence="2">Aminotransferase class V domain-containing protein</fullName>
    </recommendedName>
</protein>
<evidence type="ECO:0000256" key="1">
    <source>
        <dbReference type="ARBA" id="ARBA00022898"/>
    </source>
</evidence>
<keyword evidence="1" id="KW-0663">Pyridoxal phosphate</keyword>
<name>A0A9P6QGM6_9FUNG</name>
<dbReference type="EMBL" id="JAAAJB010000115">
    <property type="protein sequence ID" value="KAG0265509.1"/>
    <property type="molecule type" value="Genomic_DNA"/>
</dbReference>
<reference evidence="3" key="1">
    <citation type="journal article" date="2020" name="Fungal Divers.">
        <title>Resolving the Mortierellaceae phylogeny through synthesis of multi-gene phylogenetics and phylogenomics.</title>
        <authorList>
            <person name="Vandepol N."/>
            <person name="Liber J."/>
            <person name="Desiro A."/>
            <person name="Na H."/>
            <person name="Kennedy M."/>
            <person name="Barry K."/>
            <person name="Grigoriev I.V."/>
            <person name="Miller A.N."/>
            <person name="O'Donnell K."/>
            <person name="Stajich J.E."/>
            <person name="Bonito G."/>
        </authorList>
    </citation>
    <scope>NUCLEOTIDE SEQUENCE</scope>
    <source>
        <strain evidence="3">BC1065</strain>
    </source>
</reference>
<dbReference type="InterPro" id="IPR000192">
    <property type="entry name" value="Aminotrans_V_dom"/>
</dbReference>
<accession>A0A9P6QGM6</accession>
<feature type="domain" description="Aminotransferase class V" evidence="2">
    <location>
        <begin position="67"/>
        <end position="339"/>
    </location>
</feature>
<dbReference type="Pfam" id="PF00266">
    <property type="entry name" value="Aminotran_5"/>
    <property type="match status" value="1"/>
</dbReference>
<keyword evidence="4" id="KW-1185">Reference proteome</keyword>
<dbReference type="SUPFAM" id="SSF53383">
    <property type="entry name" value="PLP-dependent transferases"/>
    <property type="match status" value="1"/>
</dbReference>
<dbReference type="AlphaFoldDB" id="A0A9P6QGM6"/>
<dbReference type="Proteomes" id="UP000807716">
    <property type="component" value="Unassembled WGS sequence"/>
</dbReference>
<dbReference type="InterPro" id="IPR015421">
    <property type="entry name" value="PyrdxlP-dep_Trfase_major"/>
</dbReference>
<dbReference type="PANTHER" id="PTHR43092">
    <property type="entry name" value="L-CYSTEINE DESULFHYDRASE"/>
    <property type="match status" value="1"/>
</dbReference>
<organism evidence="3 4">
    <name type="scientific">Actinomortierella ambigua</name>
    <dbReference type="NCBI Taxonomy" id="1343610"/>
    <lineage>
        <taxon>Eukaryota</taxon>
        <taxon>Fungi</taxon>
        <taxon>Fungi incertae sedis</taxon>
        <taxon>Mucoromycota</taxon>
        <taxon>Mortierellomycotina</taxon>
        <taxon>Mortierellomycetes</taxon>
        <taxon>Mortierellales</taxon>
        <taxon>Mortierellaceae</taxon>
        <taxon>Actinomortierella</taxon>
    </lineage>
</organism>
<dbReference type="PANTHER" id="PTHR43092:SF2">
    <property type="entry name" value="HERCYNYLCYSTEINE SULFOXIDE LYASE"/>
    <property type="match status" value="1"/>
</dbReference>
<comment type="caution">
    <text evidence="3">The sequence shown here is derived from an EMBL/GenBank/DDBJ whole genome shotgun (WGS) entry which is preliminary data.</text>
</comment>
<dbReference type="OrthoDB" id="5978656at2759"/>
<dbReference type="InterPro" id="IPR015422">
    <property type="entry name" value="PyrdxlP-dep_Trfase_small"/>
</dbReference>
<gene>
    <name evidence="3" type="ORF">DFQ27_000588</name>
</gene>
<evidence type="ECO:0000313" key="4">
    <source>
        <dbReference type="Proteomes" id="UP000807716"/>
    </source>
</evidence>
<dbReference type="InterPro" id="IPR015424">
    <property type="entry name" value="PyrdxlP-dep_Trfase"/>
</dbReference>
<dbReference type="Gene3D" id="3.40.640.10">
    <property type="entry name" value="Type I PLP-dependent aspartate aminotransferase-like (Major domain)"/>
    <property type="match status" value="1"/>
</dbReference>
<proteinExistence type="predicted"/>
<sequence>MTLPTPSNPGPFGHAQRKNFLFPEGFTQFNHGSFGTFPKVVEENMLGWHRKAEQDPDRWMRRGLKPALEMIRGRLGEYMNCDKDELVMVTNTTVGVNTVLRSMKFVPGDYILQLTTSYVSVDRTINYIADTNKGVGIINVPINFPMKDHEIVFRVEQAVQEHMAKKDGTRIRLAMVDWISSVPAIVHPVKALVDMLRSYGILVFVDGAHAIGQVPVDLTWLNADFFISNCHKWLYSVRGSAVLYVPKRHQHLIHPLAITGDYNNGFENEFAWNGTQDYSTLLSVEAALDFRKQYGEEAIIHYTHTLAVEGGKKIAEILGTNVMTPDDDHQVANMVNIRLPINNLEHPKIETPQYLIELMQDKYNAFAPCFKHNGAFWCRVSAQIYLEMSDFVRLAHVLKEIIDDLNAEEKA</sequence>
<dbReference type="Gene3D" id="3.90.1150.10">
    <property type="entry name" value="Aspartate Aminotransferase, domain 1"/>
    <property type="match status" value="1"/>
</dbReference>
<evidence type="ECO:0000313" key="3">
    <source>
        <dbReference type="EMBL" id="KAG0265509.1"/>
    </source>
</evidence>
<evidence type="ECO:0000259" key="2">
    <source>
        <dbReference type="Pfam" id="PF00266"/>
    </source>
</evidence>